<name>A0AAU7PHB6_9CAUD</name>
<accession>A0AAU7PHB6</accession>
<protein>
    <submittedName>
        <fullName evidence="1">Uncharacterized protein</fullName>
    </submittedName>
</protein>
<proteinExistence type="predicted"/>
<dbReference type="EMBL" id="PP777464">
    <property type="protein sequence ID" value="XBS49562.1"/>
    <property type="molecule type" value="Genomic_DNA"/>
</dbReference>
<sequence length="70" mass="8044">MRVVINPAKSFMSSVYGADDIIRMLPRIEIDGIEVRKYGNIYYVVDSNGNRISDSLFFSTEEMEHLIVID</sequence>
<evidence type="ECO:0000313" key="1">
    <source>
        <dbReference type="EMBL" id="XBS49562.1"/>
    </source>
</evidence>
<reference evidence="1" key="1">
    <citation type="submission" date="2024-05" db="EMBL/GenBank/DDBJ databases">
        <authorList>
            <person name="Badawy S."/>
            <person name="Skurnik M."/>
        </authorList>
    </citation>
    <scope>NUCLEOTIDE SEQUENCE</scope>
</reference>
<organism evidence="1">
    <name type="scientific">Escherichia phage fEgEco12</name>
    <dbReference type="NCBI Taxonomy" id="3158837"/>
    <lineage>
        <taxon>Viruses</taxon>
        <taxon>Duplodnaviria</taxon>
        <taxon>Heunggongvirae</taxon>
        <taxon>Uroviricota</taxon>
        <taxon>Caudoviricetes</taxon>
    </lineage>
</organism>